<comment type="caution">
    <text evidence="3">The sequence shown here is derived from an EMBL/GenBank/DDBJ whole genome shotgun (WGS) entry which is preliminary data.</text>
</comment>
<feature type="chain" id="PRO_5046794780" description="Lipoprotein" evidence="2">
    <location>
        <begin position="27"/>
        <end position="238"/>
    </location>
</feature>
<evidence type="ECO:0000256" key="1">
    <source>
        <dbReference type="SAM" id="MobiDB-lite"/>
    </source>
</evidence>
<protein>
    <recommendedName>
        <fullName evidence="5">Lipoprotein</fullName>
    </recommendedName>
</protein>
<keyword evidence="2" id="KW-0732">Signal</keyword>
<dbReference type="RefSeq" id="WP_387253037.1">
    <property type="nucleotide sequence ID" value="NZ_JBIALX010000009.1"/>
</dbReference>
<proteinExistence type="predicted"/>
<evidence type="ECO:0008006" key="5">
    <source>
        <dbReference type="Google" id="ProtNLM"/>
    </source>
</evidence>
<evidence type="ECO:0000256" key="2">
    <source>
        <dbReference type="SAM" id="SignalP"/>
    </source>
</evidence>
<keyword evidence="4" id="KW-1185">Reference proteome</keyword>
<sequence length="238" mass="25433">MNFGSFMRNRGVATLLPIAIAATTNACSGPSHDHETTSQTSTAVTSAIDYPRVSSKWDSAIALAGDEREAAEFAAETQALDVDVVMSNIFDADAMLELNRRVAPGYGSSKATWDGVRGLWPTTGGTLSRVIRVEREDAGFEVTLCKFDSPGLYNIKNGVPTHDDADLRVISAEVFTVKNTMQPSAADKDVSSKPRLLVVSIVNAGKDNEPPGVLCDKFAPEPFIQTPPPPLPSNTGHK</sequence>
<evidence type="ECO:0000313" key="4">
    <source>
        <dbReference type="Proteomes" id="UP001601521"/>
    </source>
</evidence>
<organism evidence="3 4">
    <name type="scientific">Nocardia africana</name>
    <dbReference type="NCBI Taxonomy" id="134964"/>
    <lineage>
        <taxon>Bacteria</taxon>
        <taxon>Bacillati</taxon>
        <taxon>Actinomycetota</taxon>
        <taxon>Actinomycetes</taxon>
        <taxon>Mycobacteriales</taxon>
        <taxon>Nocardiaceae</taxon>
        <taxon>Nocardia</taxon>
    </lineage>
</organism>
<name>A0ABW6NM29_9NOCA</name>
<reference evidence="3 4" key="1">
    <citation type="submission" date="2024-10" db="EMBL/GenBank/DDBJ databases">
        <title>The Natural Products Discovery Center: Release of the First 8490 Sequenced Strains for Exploring Actinobacteria Biosynthetic Diversity.</title>
        <authorList>
            <person name="Kalkreuter E."/>
            <person name="Kautsar S.A."/>
            <person name="Yang D."/>
            <person name="Bader C.D."/>
            <person name="Teijaro C.N."/>
            <person name="Fluegel L."/>
            <person name="Davis C.M."/>
            <person name="Simpson J.R."/>
            <person name="Lauterbach L."/>
            <person name="Steele A.D."/>
            <person name="Gui C."/>
            <person name="Meng S."/>
            <person name="Li G."/>
            <person name="Viehrig K."/>
            <person name="Ye F."/>
            <person name="Su P."/>
            <person name="Kiefer A.F."/>
            <person name="Nichols A."/>
            <person name="Cepeda A.J."/>
            <person name="Yan W."/>
            <person name="Fan B."/>
            <person name="Jiang Y."/>
            <person name="Adhikari A."/>
            <person name="Zheng C.-J."/>
            <person name="Schuster L."/>
            <person name="Cowan T.M."/>
            <person name="Smanski M.J."/>
            <person name="Chevrette M.G."/>
            <person name="De Carvalho L.P.S."/>
            <person name="Shen B."/>
        </authorList>
    </citation>
    <scope>NUCLEOTIDE SEQUENCE [LARGE SCALE GENOMIC DNA]</scope>
    <source>
        <strain evidence="3 4">NPDC004550</strain>
    </source>
</reference>
<dbReference type="Proteomes" id="UP001601521">
    <property type="component" value="Unassembled WGS sequence"/>
</dbReference>
<dbReference type="EMBL" id="JBIALX010000009">
    <property type="protein sequence ID" value="MFF0456123.1"/>
    <property type="molecule type" value="Genomic_DNA"/>
</dbReference>
<gene>
    <name evidence="3" type="ORF">ACFYTH_22390</name>
</gene>
<feature type="signal peptide" evidence="2">
    <location>
        <begin position="1"/>
        <end position="26"/>
    </location>
</feature>
<feature type="region of interest" description="Disordered" evidence="1">
    <location>
        <begin position="218"/>
        <end position="238"/>
    </location>
</feature>
<accession>A0ABW6NM29</accession>
<evidence type="ECO:0000313" key="3">
    <source>
        <dbReference type="EMBL" id="MFF0456123.1"/>
    </source>
</evidence>